<feature type="region of interest" description="Disordered" evidence="1">
    <location>
        <begin position="1"/>
        <end position="41"/>
    </location>
</feature>
<evidence type="ECO:0000313" key="3">
    <source>
        <dbReference type="Proteomes" id="UP000828390"/>
    </source>
</evidence>
<name>A0A9D3Z2F1_DREPO</name>
<reference evidence="2" key="2">
    <citation type="submission" date="2020-11" db="EMBL/GenBank/DDBJ databases">
        <authorList>
            <person name="McCartney M.A."/>
            <person name="Auch B."/>
            <person name="Kono T."/>
            <person name="Mallez S."/>
            <person name="Becker A."/>
            <person name="Gohl D.M."/>
            <person name="Silverstein K.A.T."/>
            <person name="Koren S."/>
            <person name="Bechman K.B."/>
            <person name="Herman A."/>
            <person name="Abrahante J.E."/>
            <person name="Garbe J."/>
        </authorList>
    </citation>
    <scope>NUCLEOTIDE SEQUENCE</scope>
    <source>
        <strain evidence="2">Duluth1</strain>
        <tissue evidence="2">Whole animal</tissue>
    </source>
</reference>
<dbReference type="EMBL" id="JAIWYP010000014">
    <property type="protein sequence ID" value="KAH3709405.1"/>
    <property type="molecule type" value="Genomic_DNA"/>
</dbReference>
<gene>
    <name evidence="2" type="ORF">DPMN_068868</name>
</gene>
<proteinExistence type="predicted"/>
<accession>A0A9D3Z2F1</accession>
<protein>
    <submittedName>
        <fullName evidence="2">Uncharacterized protein</fullName>
    </submittedName>
</protein>
<organism evidence="2 3">
    <name type="scientific">Dreissena polymorpha</name>
    <name type="common">Zebra mussel</name>
    <name type="synonym">Mytilus polymorpha</name>
    <dbReference type="NCBI Taxonomy" id="45954"/>
    <lineage>
        <taxon>Eukaryota</taxon>
        <taxon>Metazoa</taxon>
        <taxon>Spiralia</taxon>
        <taxon>Lophotrochozoa</taxon>
        <taxon>Mollusca</taxon>
        <taxon>Bivalvia</taxon>
        <taxon>Autobranchia</taxon>
        <taxon>Heteroconchia</taxon>
        <taxon>Euheterodonta</taxon>
        <taxon>Imparidentia</taxon>
        <taxon>Neoheterodontei</taxon>
        <taxon>Myida</taxon>
        <taxon>Dreissenoidea</taxon>
        <taxon>Dreissenidae</taxon>
        <taxon>Dreissena</taxon>
    </lineage>
</organism>
<evidence type="ECO:0000313" key="2">
    <source>
        <dbReference type="EMBL" id="KAH3709405.1"/>
    </source>
</evidence>
<reference evidence="2" key="1">
    <citation type="journal article" date="2019" name="bioRxiv">
        <title>The Genome of the Zebra Mussel, Dreissena polymorpha: A Resource for Invasive Species Research.</title>
        <authorList>
            <person name="McCartney M.A."/>
            <person name="Auch B."/>
            <person name="Kono T."/>
            <person name="Mallez S."/>
            <person name="Zhang Y."/>
            <person name="Obille A."/>
            <person name="Becker A."/>
            <person name="Abrahante J.E."/>
            <person name="Garbe J."/>
            <person name="Badalamenti J.P."/>
            <person name="Herman A."/>
            <person name="Mangelson H."/>
            <person name="Liachko I."/>
            <person name="Sullivan S."/>
            <person name="Sone E.D."/>
            <person name="Koren S."/>
            <person name="Silverstein K.A.T."/>
            <person name="Beckman K.B."/>
            <person name="Gohl D.M."/>
        </authorList>
    </citation>
    <scope>NUCLEOTIDE SEQUENCE</scope>
    <source>
        <strain evidence="2">Duluth1</strain>
        <tissue evidence="2">Whole animal</tissue>
    </source>
</reference>
<dbReference type="Proteomes" id="UP000828390">
    <property type="component" value="Unassembled WGS sequence"/>
</dbReference>
<comment type="caution">
    <text evidence="2">The sequence shown here is derived from an EMBL/GenBank/DDBJ whole genome shotgun (WGS) entry which is preliminary data.</text>
</comment>
<dbReference type="AlphaFoldDB" id="A0A9D3Z2F1"/>
<feature type="compositionally biased region" description="Gly residues" evidence="1">
    <location>
        <begin position="16"/>
        <end position="32"/>
    </location>
</feature>
<keyword evidence="3" id="KW-1185">Reference proteome</keyword>
<sequence length="64" mass="6683">MRPPSPRGGHARRGGRGGGGMRGRGGRGGGRGRGGRIDADSLTGMCGTLHQQFFSLKEIENYQG</sequence>
<evidence type="ECO:0000256" key="1">
    <source>
        <dbReference type="SAM" id="MobiDB-lite"/>
    </source>
</evidence>